<protein>
    <submittedName>
        <fullName evidence="1">Uncharacterized protein</fullName>
    </submittedName>
</protein>
<evidence type="ECO:0000313" key="1">
    <source>
        <dbReference type="EMBL" id="MDM8562679.1"/>
    </source>
</evidence>
<sequence length="48" mass="5752">MHPLKLMSTRVRRIDDINELAQLNFLFYSFISQFRCTGYLLNNQSDKL</sequence>
<reference evidence="1" key="1">
    <citation type="submission" date="2023-06" db="EMBL/GenBank/DDBJ databases">
        <title>Uncultivated large filamentous bacteria from sulfidic sediments reveal new species and different genomic features in energy metabolism and defense.</title>
        <authorList>
            <person name="Fonseca A."/>
        </authorList>
    </citation>
    <scope>NUCLEOTIDE SEQUENCE</scope>
    <source>
        <strain evidence="1">HSG4</strain>
    </source>
</reference>
<dbReference type="EMBL" id="JAUCGM010000247">
    <property type="protein sequence ID" value="MDM8562679.1"/>
    <property type="molecule type" value="Genomic_DNA"/>
</dbReference>
<gene>
    <name evidence="1" type="ORF">QUF54_04920</name>
</gene>
<proteinExistence type="predicted"/>
<organism evidence="1 2">
    <name type="scientific">Candidatus Marithioploca araucensis</name>
    <dbReference type="NCBI Taxonomy" id="70273"/>
    <lineage>
        <taxon>Bacteria</taxon>
        <taxon>Pseudomonadati</taxon>
        <taxon>Pseudomonadota</taxon>
        <taxon>Gammaproteobacteria</taxon>
        <taxon>Thiotrichales</taxon>
        <taxon>Thiotrichaceae</taxon>
        <taxon>Candidatus Marithioploca</taxon>
    </lineage>
</organism>
<accession>A0ABT7VSY4</accession>
<keyword evidence="2" id="KW-1185">Reference proteome</keyword>
<comment type="caution">
    <text evidence="1">The sequence shown here is derived from an EMBL/GenBank/DDBJ whole genome shotgun (WGS) entry which is preliminary data.</text>
</comment>
<evidence type="ECO:0000313" key="2">
    <source>
        <dbReference type="Proteomes" id="UP001171945"/>
    </source>
</evidence>
<name>A0ABT7VSY4_9GAMM</name>
<dbReference type="Proteomes" id="UP001171945">
    <property type="component" value="Unassembled WGS sequence"/>
</dbReference>